<protein>
    <submittedName>
        <fullName evidence="2">Uncharacterized protein</fullName>
    </submittedName>
</protein>
<accession>A0A4Q9MAW5</accession>
<evidence type="ECO:0000313" key="2">
    <source>
        <dbReference type="EMBL" id="TBU22801.1"/>
    </source>
</evidence>
<evidence type="ECO:0000313" key="4">
    <source>
        <dbReference type="Proteomes" id="UP000292082"/>
    </source>
</evidence>
<gene>
    <name evidence="3" type="ORF">BD310DRAFT_83074</name>
    <name evidence="2" type="ORF">BD311DRAFT_769763</name>
</gene>
<keyword evidence="1" id="KW-1133">Transmembrane helix</keyword>
<reference evidence="2 4" key="1">
    <citation type="submission" date="2019-01" db="EMBL/GenBank/DDBJ databases">
        <title>Draft genome sequences of three monokaryotic isolates of the white-rot basidiomycete fungus Dichomitus squalens.</title>
        <authorList>
            <consortium name="DOE Joint Genome Institute"/>
            <person name="Lopez S.C."/>
            <person name="Andreopoulos B."/>
            <person name="Pangilinan J."/>
            <person name="Lipzen A."/>
            <person name="Riley R."/>
            <person name="Ahrendt S."/>
            <person name="Ng V."/>
            <person name="Barry K."/>
            <person name="Daum C."/>
            <person name="Grigoriev I.V."/>
            <person name="Hilden K.S."/>
            <person name="Makela M.R."/>
            <person name="de Vries R.P."/>
        </authorList>
    </citation>
    <scope>NUCLEOTIDE SEQUENCE [LARGE SCALE GENOMIC DNA]</scope>
    <source>
        <strain evidence="3 4">CBS 464.89</strain>
        <strain evidence="2">OM18370.1</strain>
    </source>
</reference>
<keyword evidence="4" id="KW-1185">Reference proteome</keyword>
<keyword evidence="1" id="KW-0472">Membrane</keyword>
<dbReference type="Proteomes" id="UP000292957">
    <property type="component" value="Unassembled WGS sequence"/>
</dbReference>
<keyword evidence="1" id="KW-0812">Transmembrane</keyword>
<proteinExistence type="predicted"/>
<dbReference type="EMBL" id="ML145192">
    <property type="protein sequence ID" value="TBU54293.1"/>
    <property type="molecule type" value="Genomic_DNA"/>
</dbReference>
<evidence type="ECO:0000313" key="3">
    <source>
        <dbReference type="EMBL" id="TBU54293.1"/>
    </source>
</evidence>
<dbReference type="EMBL" id="ML143526">
    <property type="protein sequence ID" value="TBU22801.1"/>
    <property type="molecule type" value="Genomic_DNA"/>
</dbReference>
<organism evidence="2">
    <name type="scientific">Dichomitus squalens</name>
    <dbReference type="NCBI Taxonomy" id="114155"/>
    <lineage>
        <taxon>Eukaryota</taxon>
        <taxon>Fungi</taxon>
        <taxon>Dikarya</taxon>
        <taxon>Basidiomycota</taxon>
        <taxon>Agaricomycotina</taxon>
        <taxon>Agaricomycetes</taxon>
        <taxon>Polyporales</taxon>
        <taxon>Polyporaceae</taxon>
        <taxon>Dichomitus</taxon>
    </lineage>
</organism>
<dbReference type="Proteomes" id="UP000292082">
    <property type="component" value="Unassembled WGS sequence"/>
</dbReference>
<sequence>MLDVVQWQAQAPGHRVKLIRCTPPGVSVIASTFIRLTRVILFTHECCCGDLTQISPGLAMKLLGSGDRSRLLGVHPGPAVSFVVICRIVPPAVVPLAVAWMYLVLI</sequence>
<feature type="transmembrane region" description="Helical" evidence="1">
    <location>
        <begin position="79"/>
        <end position="105"/>
    </location>
</feature>
<name>A0A4Q9MAW5_9APHY</name>
<dbReference type="AlphaFoldDB" id="A0A4Q9MAW5"/>
<evidence type="ECO:0000256" key="1">
    <source>
        <dbReference type="SAM" id="Phobius"/>
    </source>
</evidence>